<reference evidence="4" key="2">
    <citation type="submission" date="2020-09" db="EMBL/GenBank/DDBJ databases">
        <authorList>
            <person name="Sun Q."/>
            <person name="Kim S."/>
        </authorList>
    </citation>
    <scope>NUCLEOTIDE SEQUENCE</scope>
    <source>
        <strain evidence="4">KCTC 42651</strain>
    </source>
</reference>
<gene>
    <name evidence="4" type="ORF">GCM10017083_01680</name>
</gene>
<proteinExistence type="inferred from homology"/>
<keyword evidence="5" id="KW-1185">Reference proteome</keyword>
<evidence type="ECO:0000256" key="1">
    <source>
        <dbReference type="ARBA" id="ARBA00005771"/>
    </source>
</evidence>
<dbReference type="Pfam" id="PF00685">
    <property type="entry name" value="Sulfotransfer_1"/>
    <property type="match status" value="1"/>
</dbReference>
<dbReference type="PANTHER" id="PTHR11783">
    <property type="entry name" value="SULFOTRANSFERASE SULT"/>
    <property type="match status" value="1"/>
</dbReference>
<comment type="similarity">
    <text evidence="1">Belongs to the sulfotransferase 1 family.</text>
</comment>
<dbReference type="RefSeq" id="WP_189987008.1">
    <property type="nucleotide sequence ID" value="NZ_BMZS01000001.1"/>
</dbReference>
<keyword evidence="2" id="KW-0808">Transferase</keyword>
<evidence type="ECO:0000313" key="4">
    <source>
        <dbReference type="EMBL" id="GHD39628.1"/>
    </source>
</evidence>
<dbReference type="EMBL" id="BMZS01000001">
    <property type="protein sequence ID" value="GHD39628.1"/>
    <property type="molecule type" value="Genomic_DNA"/>
</dbReference>
<dbReference type="InterPro" id="IPR027417">
    <property type="entry name" value="P-loop_NTPase"/>
</dbReference>
<name>A0A919CMF8_9PROT</name>
<dbReference type="SUPFAM" id="SSF52540">
    <property type="entry name" value="P-loop containing nucleoside triphosphate hydrolases"/>
    <property type="match status" value="1"/>
</dbReference>
<evidence type="ECO:0000256" key="2">
    <source>
        <dbReference type="ARBA" id="ARBA00022679"/>
    </source>
</evidence>
<sequence length="282" mass="31777">MAGGILWLASYPKSGNTWVRIFLENLFRDAARPVSINELNVVGFGDAHIPLYERIAGRPVAGMDDAALHALREPLQRHLANRPETSIVKTHNILADYEGRPLIHLAYSMGAIYIVRNVFDVTVSLARHYDRSVADTVEAICSPAMKTPTTAAAVFQILGPWWDHYRSWTTVPGFQPLVLRYEDMKAKPLKAFQKVVKFLNLPAGPDRVAKAVKFSSFEEVSRQERAAGFRERVRADHVFFHSGRVGGWRQHLSQDQVARLIDVHGEVLRELGYLDKQGRPTV</sequence>
<comment type="caution">
    <text evidence="4">The sequence shown here is derived from an EMBL/GenBank/DDBJ whole genome shotgun (WGS) entry which is preliminary data.</text>
</comment>
<evidence type="ECO:0000259" key="3">
    <source>
        <dbReference type="Pfam" id="PF00685"/>
    </source>
</evidence>
<organism evidence="4 5">
    <name type="scientific">Thalassobaculum fulvum</name>
    <dbReference type="NCBI Taxonomy" id="1633335"/>
    <lineage>
        <taxon>Bacteria</taxon>
        <taxon>Pseudomonadati</taxon>
        <taxon>Pseudomonadota</taxon>
        <taxon>Alphaproteobacteria</taxon>
        <taxon>Rhodospirillales</taxon>
        <taxon>Thalassobaculaceae</taxon>
        <taxon>Thalassobaculum</taxon>
    </lineage>
</organism>
<dbReference type="GO" id="GO:0008146">
    <property type="term" value="F:sulfotransferase activity"/>
    <property type="evidence" value="ECO:0007669"/>
    <property type="project" value="InterPro"/>
</dbReference>
<accession>A0A919CMF8</accession>
<dbReference type="Gene3D" id="3.40.50.300">
    <property type="entry name" value="P-loop containing nucleotide triphosphate hydrolases"/>
    <property type="match status" value="1"/>
</dbReference>
<feature type="domain" description="Sulfotransferase" evidence="3">
    <location>
        <begin position="6"/>
        <end position="270"/>
    </location>
</feature>
<dbReference type="InterPro" id="IPR000863">
    <property type="entry name" value="Sulfotransferase_dom"/>
</dbReference>
<reference evidence="4" key="1">
    <citation type="journal article" date="2014" name="Int. J. Syst. Evol. Microbiol.">
        <title>Complete genome sequence of Corynebacterium casei LMG S-19264T (=DSM 44701T), isolated from a smear-ripened cheese.</title>
        <authorList>
            <consortium name="US DOE Joint Genome Institute (JGI-PGF)"/>
            <person name="Walter F."/>
            <person name="Albersmeier A."/>
            <person name="Kalinowski J."/>
            <person name="Ruckert C."/>
        </authorList>
    </citation>
    <scope>NUCLEOTIDE SEQUENCE</scope>
    <source>
        <strain evidence="4">KCTC 42651</strain>
    </source>
</reference>
<evidence type="ECO:0000313" key="5">
    <source>
        <dbReference type="Proteomes" id="UP000630353"/>
    </source>
</evidence>
<protein>
    <submittedName>
        <fullName evidence="4">Sulfotransferase</fullName>
    </submittedName>
</protein>
<dbReference type="AlphaFoldDB" id="A0A919CMF8"/>
<dbReference type="Proteomes" id="UP000630353">
    <property type="component" value="Unassembled WGS sequence"/>
</dbReference>